<gene>
    <name evidence="8" type="ORF">FKG95_23045</name>
</gene>
<evidence type="ECO:0000259" key="7">
    <source>
        <dbReference type="Pfam" id="PF00892"/>
    </source>
</evidence>
<dbReference type="PANTHER" id="PTHR32322:SF18">
    <property type="entry name" value="S-ADENOSYLMETHIONINE_S-ADENOSYLHOMOCYSTEINE TRANSPORTER"/>
    <property type="match status" value="1"/>
</dbReference>
<keyword evidence="5 6" id="KW-0472">Membrane</keyword>
<feature type="transmembrane region" description="Helical" evidence="6">
    <location>
        <begin position="282"/>
        <end position="298"/>
    </location>
</feature>
<evidence type="ECO:0000256" key="1">
    <source>
        <dbReference type="ARBA" id="ARBA00004651"/>
    </source>
</evidence>
<dbReference type="Pfam" id="PF00892">
    <property type="entry name" value="EamA"/>
    <property type="match status" value="2"/>
</dbReference>
<feature type="transmembrane region" description="Helical" evidence="6">
    <location>
        <begin position="43"/>
        <end position="62"/>
    </location>
</feature>
<evidence type="ECO:0000256" key="6">
    <source>
        <dbReference type="SAM" id="Phobius"/>
    </source>
</evidence>
<feature type="transmembrane region" description="Helical" evidence="6">
    <location>
        <begin position="157"/>
        <end position="179"/>
    </location>
</feature>
<dbReference type="PANTHER" id="PTHR32322">
    <property type="entry name" value="INNER MEMBRANE TRANSPORTER"/>
    <property type="match status" value="1"/>
</dbReference>
<evidence type="ECO:0000256" key="3">
    <source>
        <dbReference type="ARBA" id="ARBA00022692"/>
    </source>
</evidence>
<dbReference type="InterPro" id="IPR000620">
    <property type="entry name" value="EamA_dom"/>
</dbReference>
<dbReference type="RefSeq" id="WP_142898779.1">
    <property type="nucleotide sequence ID" value="NZ_ML660060.1"/>
</dbReference>
<keyword evidence="4 6" id="KW-1133">Transmembrane helix</keyword>
<dbReference type="InterPro" id="IPR050638">
    <property type="entry name" value="AA-Vitamin_Transporters"/>
</dbReference>
<feature type="transmembrane region" description="Helical" evidence="6">
    <location>
        <begin position="257"/>
        <end position="276"/>
    </location>
</feature>
<accession>A0A545TEW6</accession>
<dbReference type="GO" id="GO:0005886">
    <property type="term" value="C:plasma membrane"/>
    <property type="evidence" value="ECO:0007669"/>
    <property type="project" value="UniProtKB-SubCell"/>
</dbReference>
<feature type="transmembrane region" description="Helical" evidence="6">
    <location>
        <begin position="104"/>
        <end position="125"/>
    </location>
</feature>
<reference evidence="8 9" key="1">
    <citation type="submission" date="2019-06" db="EMBL/GenBank/DDBJ databases">
        <title>Whole genome sequence for Rhodospirillaceae sp. R148.</title>
        <authorList>
            <person name="Wang G."/>
        </authorList>
    </citation>
    <scope>NUCLEOTIDE SEQUENCE [LARGE SCALE GENOMIC DNA]</scope>
    <source>
        <strain evidence="8 9">R148</strain>
    </source>
</reference>
<comment type="subcellular location">
    <subcellularLocation>
        <location evidence="1">Cell membrane</location>
        <topology evidence="1">Multi-pass membrane protein</topology>
    </subcellularLocation>
</comment>
<proteinExistence type="predicted"/>
<evidence type="ECO:0000256" key="5">
    <source>
        <dbReference type="ARBA" id="ARBA00023136"/>
    </source>
</evidence>
<keyword evidence="2" id="KW-1003">Cell membrane</keyword>
<feature type="transmembrane region" description="Helical" evidence="6">
    <location>
        <begin position="191"/>
        <end position="215"/>
    </location>
</feature>
<keyword evidence="3 6" id="KW-0812">Transmembrane</keyword>
<name>A0A545TEW6_9PROT</name>
<dbReference type="SUPFAM" id="SSF103481">
    <property type="entry name" value="Multidrug resistance efflux transporter EmrE"/>
    <property type="match status" value="2"/>
</dbReference>
<feature type="domain" description="EamA" evidence="7">
    <location>
        <begin position="17"/>
        <end position="149"/>
    </location>
</feature>
<dbReference type="AlphaFoldDB" id="A0A545TEW6"/>
<evidence type="ECO:0000256" key="2">
    <source>
        <dbReference type="ARBA" id="ARBA00022475"/>
    </source>
</evidence>
<protein>
    <submittedName>
        <fullName evidence="8">DMT family transporter</fullName>
    </submittedName>
</protein>
<dbReference type="OrthoDB" id="9806889at2"/>
<feature type="transmembrane region" description="Helical" evidence="6">
    <location>
        <begin position="77"/>
        <end position="98"/>
    </location>
</feature>
<dbReference type="EMBL" id="VHSH01000009">
    <property type="protein sequence ID" value="TQV75792.1"/>
    <property type="molecule type" value="Genomic_DNA"/>
</dbReference>
<evidence type="ECO:0000256" key="4">
    <source>
        <dbReference type="ARBA" id="ARBA00022989"/>
    </source>
</evidence>
<keyword evidence="9" id="KW-1185">Reference proteome</keyword>
<dbReference type="InterPro" id="IPR037185">
    <property type="entry name" value="EmrE-like"/>
</dbReference>
<organism evidence="8 9">
    <name type="scientific">Denitrobaculum tricleocarpae</name>
    <dbReference type="NCBI Taxonomy" id="2591009"/>
    <lineage>
        <taxon>Bacteria</taxon>
        <taxon>Pseudomonadati</taxon>
        <taxon>Pseudomonadota</taxon>
        <taxon>Alphaproteobacteria</taxon>
        <taxon>Rhodospirillales</taxon>
        <taxon>Rhodospirillaceae</taxon>
        <taxon>Denitrobaculum</taxon>
    </lineage>
</organism>
<sequence>MFLQAKALGQSLFSRPYLLLTLTMLFWGGNAVAGQLVVGEVSPLMLTFLRWLLVCSFLWVTAGRRVIAEWSGVRPRLLWITGMALCGFTGFNSLFYVASHDTTAVNIGILQGSIPVLVFLGAFALHRTRVGLLQVVGAVITILGVMVVATAGDISRLTTLAFNPGDVTMMIACLFYSAYASALPNRPKVSGLVFFTVMSLVACVTTLPLALYEVFSGTVIWPTPKGWAIGLYIALFPSFIAQIFFMRGVELIGPGRAGIFVNLVPVFAAGLAVVILSEVFQLYHAVALVLVLGGIWLSERRKVS</sequence>
<evidence type="ECO:0000313" key="9">
    <source>
        <dbReference type="Proteomes" id="UP000315252"/>
    </source>
</evidence>
<feature type="transmembrane region" description="Helical" evidence="6">
    <location>
        <begin position="132"/>
        <end position="151"/>
    </location>
</feature>
<evidence type="ECO:0000313" key="8">
    <source>
        <dbReference type="EMBL" id="TQV75792.1"/>
    </source>
</evidence>
<feature type="transmembrane region" description="Helical" evidence="6">
    <location>
        <begin position="227"/>
        <end position="245"/>
    </location>
</feature>
<comment type="caution">
    <text evidence="8">The sequence shown here is derived from an EMBL/GenBank/DDBJ whole genome shotgun (WGS) entry which is preliminary data.</text>
</comment>
<feature type="domain" description="EamA" evidence="7">
    <location>
        <begin position="164"/>
        <end position="297"/>
    </location>
</feature>
<dbReference type="Proteomes" id="UP000315252">
    <property type="component" value="Unassembled WGS sequence"/>
</dbReference>